<protein>
    <submittedName>
        <fullName evidence="1">Uncharacterized protein</fullName>
    </submittedName>
</protein>
<organism evidence="1">
    <name type="scientific">Arundo donax</name>
    <name type="common">Giant reed</name>
    <name type="synonym">Donax arundinaceus</name>
    <dbReference type="NCBI Taxonomy" id="35708"/>
    <lineage>
        <taxon>Eukaryota</taxon>
        <taxon>Viridiplantae</taxon>
        <taxon>Streptophyta</taxon>
        <taxon>Embryophyta</taxon>
        <taxon>Tracheophyta</taxon>
        <taxon>Spermatophyta</taxon>
        <taxon>Magnoliopsida</taxon>
        <taxon>Liliopsida</taxon>
        <taxon>Poales</taxon>
        <taxon>Poaceae</taxon>
        <taxon>PACMAD clade</taxon>
        <taxon>Arundinoideae</taxon>
        <taxon>Arundineae</taxon>
        <taxon>Arundo</taxon>
    </lineage>
</organism>
<name>A0A0A9BJ90_ARUDO</name>
<dbReference type="EMBL" id="GBRH01236610">
    <property type="protein sequence ID" value="JAD61285.1"/>
    <property type="molecule type" value="Transcribed_RNA"/>
</dbReference>
<accession>A0A0A9BJ90</accession>
<reference evidence="1" key="1">
    <citation type="submission" date="2014-09" db="EMBL/GenBank/DDBJ databases">
        <authorList>
            <person name="Magalhaes I.L.F."/>
            <person name="Oliveira U."/>
            <person name="Santos F.R."/>
            <person name="Vidigal T.H.D.A."/>
            <person name="Brescovit A.D."/>
            <person name="Santos A.J."/>
        </authorList>
    </citation>
    <scope>NUCLEOTIDE SEQUENCE</scope>
    <source>
        <tissue evidence="1">Shoot tissue taken approximately 20 cm above the soil surface</tissue>
    </source>
</reference>
<proteinExistence type="predicted"/>
<reference evidence="1" key="2">
    <citation type="journal article" date="2015" name="Data Brief">
        <title>Shoot transcriptome of the giant reed, Arundo donax.</title>
        <authorList>
            <person name="Barrero R.A."/>
            <person name="Guerrero F.D."/>
            <person name="Moolhuijzen P."/>
            <person name="Goolsby J.A."/>
            <person name="Tidwell J."/>
            <person name="Bellgard S.E."/>
            <person name="Bellgard M.I."/>
        </authorList>
    </citation>
    <scope>NUCLEOTIDE SEQUENCE</scope>
    <source>
        <tissue evidence="1">Shoot tissue taken approximately 20 cm above the soil surface</tissue>
    </source>
</reference>
<evidence type="ECO:0000313" key="1">
    <source>
        <dbReference type="EMBL" id="JAD61285.1"/>
    </source>
</evidence>
<sequence>MSSYLDRGTSM</sequence>